<dbReference type="AlphaFoldDB" id="A0A286I9T0"/>
<dbReference type="CDD" id="cd04511">
    <property type="entry name" value="NUDIX_Hydrolase"/>
    <property type="match status" value="1"/>
</dbReference>
<dbReference type="Gene3D" id="3.90.79.10">
    <property type="entry name" value="Nucleoside Triphosphate Pyrophosphohydrolase"/>
    <property type="match status" value="1"/>
</dbReference>
<evidence type="ECO:0000259" key="1">
    <source>
        <dbReference type="PROSITE" id="PS51462"/>
    </source>
</evidence>
<dbReference type="InterPro" id="IPR000086">
    <property type="entry name" value="NUDIX_hydrolase_dom"/>
</dbReference>
<keyword evidence="3" id="KW-1185">Reference proteome</keyword>
<feature type="domain" description="Nudix hydrolase" evidence="1">
    <location>
        <begin position="41"/>
        <end position="168"/>
    </location>
</feature>
<dbReference type="Proteomes" id="UP000219465">
    <property type="component" value="Unassembled WGS sequence"/>
</dbReference>
<dbReference type="InterPro" id="IPR029401">
    <property type="entry name" value="Nudix_N"/>
</dbReference>
<dbReference type="InterPro" id="IPR015797">
    <property type="entry name" value="NUDIX_hydrolase-like_dom_sf"/>
</dbReference>
<dbReference type="GO" id="GO:0003824">
    <property type="term" value="F:catalytic activity"/>
    <property type="evidence" value="ECO:0007669"/>
    <property type="project" value="UniProtKB-ARBA"/>
</dbReference>
<evidence type="ECO:0000313" key="3">
    <source>
        <dbReference type="Proteomes" id="UP000219465"/>
    </source>
</evidence>
<evidence type="ECO:0000313" key="2">
    <source>
        <dbReference type="EMBL" id="SOE16850.1"/>
    </source>
</evidence>
<dbReference type="PROSITE" id="PS51462">
    <property type="entry name" value="NUDIX"/>
    <property type="match status" value="1"/>
</dbReference>
<gene>
    <name evidence="2" type="ORF">SAMN05877838_1734</name>
</gene>
<protein>
    <submittedName>
        <fullName evidence="2">ADP-ribose pyrophosphatase YjhB (NUDIX family)</fullName>
    </submittedName>
</protein>
<reference evidence="3" key="1">
    <citation type="submission" date="2017-08" db="EMBL/GenBank/DDBJ databases">
        <authorList>
            <person name="Varghese N."/>
            <person name="Submissions S."/>
        </authorList>
    </citation>
    <scope>NUCLEOTIDE SEQUENCE [LARGE SCALE GENOMIC DNA]</scope>
    <source>
        <strain evidence="3">KCTC 23107</strain>
    </source>
</reference>
<name>A0A286I9T0_9HYPH</name>
<dbReference type="EMBL" id="OCPC01000002">
    <property type="protein sequence ID" value="SOE16850.1"/>
    <property type="molecule type" value="Genomic_DNA"/>
</dbReference>
<dbReference type="PANTHER" id="PTHR43222:SF2">
    <property type="entry name" value="NUDIX HYDROLASE 23, CHLOROPLASTIC"/>
    <property type="match status" value="1"/>
</dbReference>
<dbReference type="PANTHER" id="PTHR43222">
    <property type="entry name" value="NUDIX HYDROLASE 23"/>
    <property type="match status" value="1"/>
</dbReference>
<dbReference type="Gene3D" id="2.20.70.10">
    <property type="match status" value="1"/>
</dbReference>
<proteinExistence type="predicted"/>
<sequence>MMAGLYLCRMNTPKSFRRLVPDGDTHEREVCATCGFVDYQNPRIVVGSVVRHGGKVLLCRRAIEPRRGFWTVPAGYLELNETPEDGARREAREEALAQLKLGELLAIYSVPHLSQVQLIYRAELLDPGAGAALFGVGEESLEVQLFDWDELPTDDIAFPTVHWMLGHEREVMARGYTGPFANPA</sequence>
<organism evidence="2 3">
    <name type="scientific">Hoeflea halophila</name>
    <dbReference type="NCBI Taxonomy" id="714899"/>
    <lineage>
        <taxon>Bacteria</taxon>
        <taxon>Pseudomonadati</taxon>
        <taxon>Pseudomonadota</taxon>
        <taxon>Alphaproteobacteria</taxon>
        <taxon>Hyphomicrobiales</taxon>
        <taxon>Rhizobiaceae</taxon>
        <taxon>Hoeflea</taxon>
    </lineage>
</organism>
<accession>A0A286I9T0</accession>
<dbReference type="Pfam" id="PF14803">
    <property type="entry name" value="Zn_ribbon_Nudix"/>
    <property type="match status" value="1"/>
</dbReference>
<dbReference type="SUPFAM" id="SSF55811">
    <property type="entry name" value="Nudix"/>
    <property type="match status" value="1"/>
</dbReference>
<dbReference type="Pfam" id="PF00293">
    <property type="entry name" value="NUDIX"/>
    <property type="match status" value="1"/>
</dbReference>